<protein>
    <recommendedName>
        <fullName evidence="1">PucR C-terminal helix-turn-helix domain-containing protein</fullName>
    </recommendedName>
</protein>
<dbReference type="OrthoDB" id="9792148at2"/>
<evidence type="ECO:0000313" key="3">
    <source>
        <dbReference type="Proteomes" id="UP000036873"/>
    </source>
</evidence>
<dbReference type="Pfam" id="PF13556">
    <property type="entry name" value="HTH_30"/>
    <property type="match status" value="1"/>
</dbReference>
<keyword evidence="3" id="KW-1185">Reference proteome</keyword>
<dbReference type="InterPro" id="IPR025736">
    <property type="entry name" value="PucR_C-HTH_dom"/>
</dbReference>
<dbReference type="STRING" id="52689.AKG39_00605"/>
<dbReference type="InterPro" id="IPR051448">
    <property type="entry name" value="CdaR-like_regulators"/>
</dbReference>
<dbReference type="RefSeq" id="WP_050738421.1">
    <property type="nucleotide sequence ID" value="NZ_LGYO01000002.1"/>
</dbReference>
<dbReference type="PANTHER" id="PTHR33744">
    <property type="entry name" value="CARBOHYDRATE DIACID REGULATOR"/>
    <property type="match status" value="1"/>
</dbReference>
<sequence>MKLSMWILTDWLKDYNPLPKIRNGKPILKNARLYTSDKGSKNSHVYIGSAKELMNSEENKVVCIHEQDTILLESENTEQIFNDILNAFDYYNDWFETLHEQITAGCTLQFLLDSARNLFDDFISIADPAYAITAFSVPETYDLNNDFFLYINNNKTMPLDVIMDVNRDSRIREVNRTDAYIIENKFLPDSVICANLKFDNQHFGWITMLAQKHPVTQGNLDVFSAYAKLIEYWLHCNKTQSELKSFQGFFLDLLNDHSGTQASINQHFQTIGWNPSDEKMIVSINRLAGKDIMLTLSRRIEKWFPACLGVFYKDAIVVICNLALMNKSEFMVGFKEISTPSKCYCGISYVFSETAQAPLYYAQTIIAMKYGEHSPGRLNECSDYAVAYGLDIVKQHVKTDIKHPAIKVLQKYDKNTNSNLTETLKIFLENERNYTKAANILCIHKNSLKYRLSRIDDLTSIVLDAYETRLHLLLSFYFD</sequence>
<feature type="domain" description="PucR C-terminal helix-turn-helix" evidence="1">
    <location>
        <begin position="420"/>
        <end position="475"/>
    </location>
</feature>
<dbReference type="Proteomes" id="UP000036873">
    <property type="component" value="Unassembled WGS sequence"/>
</dbReference>
<organism evidence="2 3">
    <name type="scientific">Acetobacterium bakii</name>
    <dbReference type="NCBI Taxonomy" id="52689"/>
    <lineage>
        <taxon>Bacteria</taxon>
        <taxon>Bacillati</taxon>
        <taxon>Bacillota</taxon>
        <taxon>Clostridia</taxon>
        <taxon>Eubacteriales</taxon>
        <taxon>Eubacteriaceae</taxon>
        <taxon>Acetobacterium</taxon>
    </lineage>
</organism>
<dbReference type="EMBL" id="LGYO01000002">
    <property type="protein sequence ID" value="KNZ43574.1"/>
    <property type="molecule type" value="Genomic_DNA"/>
</dbReference>
<dbReference type="InterPro" id="IPR042070">
    <property type="entry name" value="PucR_C-HTH_sf"/>
</dbReference>
<proteinExistence type="predicted"/>
<accession>A0A0L6U4W4</accession>
<reference evidence="3" key="1">
    <citation type="submission" date="2015-07" db="EMBL/GenBank/DDBJ databases">
        <title>Draft genome sequence of Acetobacterium bakii DSM 8293, a potential psychrophilic chemical producer through syngas fermentation.</title>
        <authorList>
            <person name="Song Y."/>
            <person name="Hwang S."/>
            <person name="Cho B.-K."/>
        </authorList>
    </citation>
    <scope>NUCLEOTIDE SEQUENCE [LARGE SCALE GENOMIC DNA]</scope>
    <source>
        <strain evidence="3">DSM 8239</strain>
    </source>
</reference>
<name>A0A0L6U4W4_9FIRM</name>
<dbReference type="Gene3D" id="1.10.10.2840">
    <property type="entry name" value="PucR C-terminal helix-turn-helix domain"/>
    <property type="match status" value="1"/>
</dbReference>
<evidence type="ECO:0000313" key="2">
    <source>
        <dbReference type="EMBL" id="KNZ43574.1"/>
    </source>
</evidence>
<dbReference type="AlphaFoldDB" id="A0A0L6U4W4"/>
<comment type="caution">
    <text evidence="2">The sequence shown here is derived from an EMBL/GenBank/DDBJ whole genome shotgun (WGS) entry which is preliminary data.</text>
</comment>
<evidence type="ECO:0000259" key="1">
    <source>
        <dbReference type="Pfam" id="PF13556"/>
    </source>
</evidence>
<gene>
    <name evidence="2" type="ORF">AKG39_00605</name>
</gene>